<dbReference type="EMBL" id="LACI01002641">
    <property type="protein sequence ID" value="KJU81574.1"/>
    <property type="molecule type" value="Genomic_DNA"/>
</dbReference>
<accession>A0A0F3GHZ2</accession>
<gene>
    <name evidence="1" type="ORF">MBAV_006232</name>
</gene>
<reference evidence="1 2" key="1">
    <citation type="submission" date="2015-02" db="EMBL/GenBank/DDBJ databases">
        <title>Single-cell genomics of uncultivated deep-branching MTB reveals a conserved set of magnetosome genes.</title>
        <authorList>
            <person name="Kolinko S."/>
            <person name="Richter M."/>
            <person name="Glockner F.O."/>
            <person name="Brachmann A."/>
            <person name="Schuler D."/>
        </authorList>
    </citation>
    <scope>NUCLEOTIDE SEQUENCE [LARGE SCALE GENOMIC DNA]</scope>
    <source>
        <strain evidence="1">TM-1</strain>
    </source>
</reference>
<evidence type="ECO:0000313" key="1">
    <source>
        <dbReference type="EMBL" id="KJU81574.1"/>
    </source>
</evidence>
<sequence>MCHHKLKGKSSMKYDVGMNILDAGDVMLRWLLGLGGEGIVLFCCKQEDGVI</sequence>
<dbReference type="Proteomes" id="UP000033423">
    <property type="component" value="Unassembled WGS sequence"/>
</dbReference>
<comment type="caution">
    <text evidence="1">The sequence shown here is derived from an EMBL/GenBank/DDBJ whole genome shotgun (WGS) entry which is preliminary data.</text>
</comment>
<evidence type="ECO:0000313" key="2">
    <source>
        <dbReference type="Proteomes" id="UP000033423"/>
    </source>
</evidence>
<proteinExistence type="predicted"/>
<name>A0A0F3GHZ2_9BACT</name>
<protein>
    <submittedName>
        <fullName evidence="1">Uncharacterized protein</fullName>
    </submittedName>
</protein>
<dbReference type="AlphaFoldDB" id="A0A0F3GHZ2"/>
<organism evidence="1 2">
    <name type="scientific">Candidatus Magnetobacterium bavaricum</name>
    <dbReference type="NCBI Taxonomy" id="29290"/>
    <lineage>
        <taxon>Bacteria</taxon>
        <taxon>Pseudomonadati</taxon>
        <taxon>Nitrospirota</taxon>
        <taxon>Thermodesulfovibrionia</taxon>
        <taxon>Thermodesulfovibrionales</taxon>
        <taxon>Candidatus Magnetobacteriaceae</taxon>
        <taxon>Candidatus Magnetobacterium</taxon>
    </lineage>
</organism>
<keyword evidence="2" id="KW-1185">Reference proteome</keyword>